<keyword evidence="1" id="KW-0456">Lyase</keyword>
<gene>
    <name evidence="3" type="ORF">COB13_09715</name>
</gene>
<name>A0A2A4Z0T1_9PROT</name>
<proteinExistence type="predicted"/>
<dbReference type="InterPro" id="IPR008948">
    <property type="entry name" value="L-Aspartase-like"/>
</dbReference>
<evidence type="ECO:0000256" key="1">
    <source>
        <dbReference type="ARBA" id="ARBA00023239"/>
    </source>
</evidence>
<dbReference type="AlphaFoldDB" id="A0A2A4Z0T1"/>
<accession>A0A2A4Z0T1</accession>
<dbReference type="Gene3D" id="1.20.200.10">
    <property type="entry name" value="Fumarase/aspartase (Central domain)"/>
    <property type="match status" value="1"/>
</dbReference>
<dbReference type="InterPro" id="IPR009049">
    <property type="entry name" value="Argininosuccinate_lyase"/>
</dbReference>
<dbReference type="InterPro" id="IPR022761">
    <property type="entry name" value="Fumarate_lyase_N"/>
</dbReference>
<organism evidence="3">
    <name type="scientific">OCS116 cluster bacterium</name>
    <dbReference type="NCBI Taxonomy" id="2030921"/>
    <lineage>
        <taxon>Bacteria</taxon>
        <taxon>Pseudomonadati</taxon>
        <taxon>Pseudomonadota</taxon>
        <taxon>Alphaproteobacteria</taxon>
        <taxon>OCS116 cluster</taxon>
    </lineage>
</organism>
<dbReference type="Pfam" id="PF00206">
    <property type="entry name" value="Lyase_1"/>
    <property type="match status" value="1"/>
</dbReference>
<dbReference type="PANTHER" id="PTHR43814:SF1">
    <property type="entry name" value="ARGININOSUCCINATE LYASE"/>
    <property type="match status" value="1"/>
</dbReference>
<dbReference type="GO" id="GO:0005829">
    <property type="term" value="C:cytosol"/>
    <property type="evidence" value="ECO:0007669"/>
    <property type="project" value="TreeGrafter"/>
</dbReference>
<feature type="domain" description="Fumarate lyase N-terminal" evidence="2">
    <location>
        <begin position="14"/>
        <end position="107"/>
    </location>
</feature>
<dbReference type="PANTHER" id="PTHR43814">
    <property type="entry name" value="ARGININOSUCCINATE LYASE"/>
    <property type="match status" value="1"/>
</dbReference>
<reference evidence="3" key="2">
    <citation type="journal article" date="2018" name="ISME J.">
        <title>A dynamic microbial community with high functional redundancy inhabits the cold, oxic subseafloor aquifer.</title>
        <authorList>
            <person name="Tully B.J."/>
            <person name="Wheat C.G."/>
            <person name="Glazer B.T."/>
            <person name="Huber J.A."/>
        </authorList>
    </citation>
    <scope>NUCLEOTIDE SEQUENCE</scope>
    <source>
        <strain evidence="3">NORP83</strain>
    </source>
</reference>
<dbReference type="PRINTS" id="PR00145">
    <property type="entry name" value="ARGSUCLYASE"/>
</dbReference>
<dbReference type="SUPFAM" id="SSF48557">
    <property type="entry name" value="L-aspartase-like"/>
    <property type="match status" value="1"/>
</dbReference>
<evidence type="ECO:0000313" key="3">
    <source>
        <dbReference type="EMBL" id="PCJ00572.1"/>
    </source>
</evidence>
<protein>
    <recommendedName>
        <fullName evidence="2">Fumarate lyase N-terminal domain-containing protein</fullName>
    </recommendedName>
</protein>
<dbReference type="InterPro" id="IPR024083">
    <property type="entry name" value="Fumarase/histidase_N"/>
</dbReference>
<dbReference type="GO" id="GO:0004056">
    <property type="term" value="F:argininosuccinate lyase activity"/>
    <property type="evidence" value="ECO:0007669"/>
    <property type="project" value="InterPro"/>
</dbReference>
<dbReference type="GO" id="GO:0042450">
    <property type="term" value="P:L-arginine biosynthetic process via ornithine"/>
    <property type="evidence" value="ECO:0007669"/>
    <property type="project" value="InterPro"/>
</dbReference>
<dbReference type="Gene3D" id="1.10.275.10">
    <property type="entry name" value="Fumarase/aspartase (N-terminal domain)"/>
    <property type="match status" value="1"/>
</dbReference>
<evidence type="ECO:0000259" key="2">
    <source>
        <dbReference type="Pfam" id="PF00206"/>
    </source>
</evidence>
<comment type="caution">
    <text evidence="3">The sequence shown here is derived from an EMBL/GenBank/DDBJ whole genome shotgun (WGS) entry which is preliminary data.</text>
</comment>
<sequence length="127" mass="13557">MGQIIIERTTTGEGYTHLQPAQPSTFGFLLMNVAVALQRDFEKFSEAYRRTNLSSLGTAAFTGTSFSIDRSEISKLLGLDGLASPGIEAVSSRDFLTELLSIAAGSQTMIIGGIYCHSSSGCKVTIK</sequence>
<dbReference type="EMBL" id="NVUS01000011">
    <property type="protein sequence ID" value="PCJ00572.1"/>
    <property type="molecule type" value="Genomic_DNA"/>
</dbReference>
<reference key="1">
    <citation type="submission" date="2017-08" db="EMBL/GenBank/DDBJ databases">
        <title>A dynamic microbial community with high functional redundancy inhabits the cold, oxic subseafloor aquifer.</title>
        <authorList>
            <person name="Tully B.J."/>
            <person name="Wheat C.G."/>
            <person name="Glazer B.T."/>
            <person name="Huber J.A."/>
        </authorList>
    </citation>
    <scope>NUCLEOTIDE SEQUENCE [LARGE SCALE GENOMIC DNA]</scope>
</reference>